<reference evidence="1 2" key="1">
    <citation type="submission" date="2021-06" db="EMBL/GenBank/DDBJ databases">
        <title>Caerostris extrusa draft genome.</title>
        <authorList>
            <person name="Kono N."/>
            <person name="Arakawa K."/>
        </authorList>
    </citation>
    <scope>NUCLEOTIDE SEQUENCE [LARGE SCALE GENOMIC DNA]</scope>
</reference>
<dbReference type="AlphaFoldDB" id="A0AAV4N0M8"/>
<protein>
    <submittedName>
        <fullName evidence="1">Uncharacterized protein</fullName>
    </submittedName>
</protein>
<proteinExistence type="predicted"/>
<evidence type="ECO:0000313" key="1">
    <source>
        <dbReference type="EMBL" id="GIX77231.1"/>
    </source>
</evidence>
<sequence length="68" mass="7830">MVKKPHSYKPNVVFQQDGAPPLRSSFVCRSLDETFPQLWIGEDGPTVWPQRSPEIPHWISSCRARPKI</sequence>
<organism evidence="1 2">
    <name type="scientific">Caerostris extrusa</name>
    <name type="common">Bark spider</name>
    <name type="synonym">Caerostris bankana</name>
    <dbReference type="NCBI Taxonomy" id="172846"/>
    <lineage>
        <taxon>Eukaryota</taxon>
        <taxon>Metazoa</taxon>
        <taxon>Ecdysozoa</taxon>
        <taxon>Arthropoda</taxon>
        <taxon>Chelicerata</taxon>
        <taxon>Arachnida</taxon>
        <taxon>Araneae</taxon>
        <taxon>Araneomorphae</taxon>
        <taxon>Entelegynae</taxon>
        <taxon>Araneoidea</taxon>
        <taxon>Araneidae</taxon>
        <taxon>Caerostris</taxon>
    </lineage>
</organism>
<name>A0AAV4N0M8_CAEEX</name>
<gene>
    <name evidence="1" type="ORF">CEXT_807961</name>
</gene>
<dbReference type="EMBL" id="BPLR01020310">
    <property type="protein sequence ID" value="GIX77231.1"/>
    <property type="molecule type" value="Genomic_DNA"/>
</dbReference>
<accession>A0AAV4N0M8</accession>
<keyword evidence="2" id="KW-1185">Reference proteome</keyword>
<evidence type="ECO:0000313" key="2">
    <source>
        <dbReference type="Proteomes" id="UP001054945"/>
    </source>
</evidence>
<dbReference type="Proteomes" id="UP001054945">
    <property type="component" value="Unassembled WGS sequence"/>
</dbReference>
<comment type="caution">
    <text evidence="1">The sequence shown here is derived from an EMBL/GenBank/DDBJ whole genome shotgun (WGS) entry which is preliminary data.</text>
</comment>